<accession>A0A7C2I2G4</accession>
<evidence type="ECO:0000313" key="1">
    <source>
        <dbReference type="EMBL" id="HEL65376.1"/>
    </source>
</evidence>
<comment type="caution">
    <text evidence="1">The sequence shown here is derived from an EMBL/GenBank/DDBJ whole genome shotgun (WGS) entry which is preliminary data.</text>
</comment>
<protein>
    <submittedName>
        <fullName evidence="1">DUF4338 domain-containing protein</fullName>
    </submittedName>
</protein>
<name>A0A7C2I2G4_9THEO</name>
<reference evidence="1" key="1">
    <citation type="journal article" date="2020" name="mSystems">
        <title>Genome- and Community-Level Interaction Insights into Carbon Utilization and Element Cycling Functions of Hydrothermarchaeota in Hydrothermal Sediment.</title>
        <authorList>
            <person name="Zhou Z."/>
            <person name="Liu Y."/>
            <person name="Xu W."/>
            <person name="Pan J."/>
            <person name="Luo Z.H."/>
            <person name="Li M."/>
        </authorList>
    </citation>
    <scope>NUCLEOTIDE SEQUENCE [LARGE SCALE GENOMIC DNA]</scope>
    <source>
        <strain evidence="1">SpSt-300</strain>
    </source>
</reference>
<organism evidence="1">
    <name type="scientific">Ammonifex degensii</name>
    <dbReference type="NCBI Taxonomy" id="42838"/>
    <lineage>
        <taxon>Bacteria</taxon>
        <taxon>Bacillati</taxon>
        <taxon>Bacillota</taxon>
        <taxon>Clostridia</taxon>
        <taxon>Thermoanaerobacterales</taxon>
        <taxon>Thermoanaerobacteraceae</taxon>
        <taxon>Ammonifex</taxon>
    </lineage>
</organism>
<gene>
    <name evidence="1" type="ORF">ENQ34_01660</name>
</gene>
<dbReference type="Pfam" id="PF14236">
    <property type="entry name" value="DruA"/>
    <property type="match status" value="1"/>
</dbReference>
<dbReference type="AlphaFoldDB" id="A0A7C2I2G4"/>
<proteinExistence type="predicted"/>
<dbReference type="EMBL" id="DSMU01000109">
    <property type="protein sequence ID" value="HEL65376.1"/>
    <property type="molecule type" value="Genomic_DNA"/>
</dbReference>
<sequence length="297" mass="34088">MRIREEDLPLRLLGRVVTAEDLEFIRLLIAQNPGSNRNQLSFEICRAWSWNKPNGTPKDISAKQLLIRLDESGLIELPPARHSRSGCKAAPRTQAGEPRPKMKVALSELMPLELQRVTTQADRNLWRELIDRYHYLGYNNGAGAQIRYLVRSPVGIVALFGFGACAWHVKDRDRWIGWNEDQRLKFRHLVVGNTRFLILPWIKCKNLASKLLSLVVQSLRGDWRDVYNYAPVLVETFVDQGRFRGTSYKAANWKLVGITQGRGRNGSKKARLPLKSVYLYPLTKDFRLVLTGRKNPD</sequence>
<dbReference type="InterPro" id="IPR025639">
    <property type="entry name" value="DruA"/>
</dbReference>